<evidence type="ECO:0000313" key="1">
    <source>
        <dbReference type="EMBL" id="DAF89300.1"/>
    </source>
</evidence>
<proteinExistence type="predicted"/>
<reference evidence="1" key="1">
    <citation type="journal article" date="2021" name="Proc. Natl. Acad. Sci. U.S.A.">
        <title>A Catalog of Tens of Thousands of Viruses from Human Metagenomes Reveals Hidden Associations with Chronic Diseases.</title>
        <authorList>
            <person name="Tisza M.J."/>
            <person name="Buck C.B."/>
        </authorList>
    </citation>
    <scope>NUCLEOTIDE SEQUENCE</scope>
    <source>
        <strain evidence="1">CtZDN4</strain>
    </source>
</reference>
<organism evidence="1">
    <name type="scientific">Podoviridae sp. ctZDN4</name>
    <dbReference type="NCBI Taxonomy" id="2825258"/>
    <lineage>
        <taxon>Viruses</taxon>
        <taxon>Duplodnaviria</taxon>
        <taxon>Heunggongvirae</taxon>
        <taxon>Uroviricota</taxon>
        <taxon>Caudoviricetes</taxon>
    </lineage>
</organism>
<sequence>MLPQYIGIICTPFSQLWRFVDFDADIGSIHIIAHFHRFVKRNFPDFPAIVRLSVRAGAFIRHKPLFLVGLHPDTQLFVKVLQRLASQVVQVRQDKVFRQITVELHDRQLILCIGFVHNRFLQLSVYDNGGLSVFQLLKNGFEGATVFVVFGNSSIGKTAINNGLPNCNFQLLHFDGVFFNDIPYPAIIGGQFDDGTFRSDFKRSVKLKKRGLHHHAARLELQTKASRCTRLYNKTVGFGFEHNSISHAQQLVKKRVIVPANLPGACFRQAMNLIKSTHALEERPFPVVENVRAQRRGTKSTACLCVIVSRVALIHNITPLLNKHATVHCGVNIRRFSGRCHRGFDGKSPCLTVSVGGRRHPHNGIPIQALISFIVDRLVIQDGNFCVKRKQALRITSHCASNAVDRGHGLFDTA</sequence>
<protein>
    <submittedName>
        <fullName evidence="1">Uncharacterized protein</fullName>
    </submittedName>
</protein>
<accession>A0A8S5U4B3</accession>
<name>A0A8S5U4B3_9CAUD</name>
<dbReference type="EMBL" id="BK016006">
    <property type="protein sequence ID" value="DAF89300.1"/>
    <property type="molecule type" value="Genomic_DNA"/>
</dbReference>